<keyword evidence="1" id="KW-1133">Transmembrane helix</keyword>
<accession>A0ABV1AEG8</accession>
<name>A0ABV1AEG8_9TELE</name>
<protein>
    <recommendedName>
        <fullName evidence="4">SWIM-type domain-containing protein</fullName>
    </recommendedName>
</protein>
<proteinExistence type="predicted"/>
<sequence length="122" mass="14372">MKRMLMVVHHVHYFFKNLSLYNHFKRLHSNLQNKDNLLYQLDELFRVTVTFTCSPMMEMVLDIYIFILNSTIISCVCSHLGYDDCTHHATKQALYVKSEVYRVNALEISKNMILTVLPALSR</sequence>
<feature type="transmembrane region" description="Helical" evidence="1">
    <location>
        <begin position="63"/>
        <end position="82"/>
    </location>
</feature>
<evidence type="ECO:0008006" key="4">
    <source>
        <dbReference type="Google" id="ProtNLM"/>
    </source>
</evidence>
<evidence type="ECO:0000256" key="1">
    <source>
        <dbReference type="SAM" id="Phobius"/>
    </source>
</evidence>
<reference evidence="2 3" key="1">
    <citation type="submission" date="2021-06" db="EMBL/GenBank/DDBJ databases">
        <authorList>
            <person name="Palmer J.M."/>
        </authorList>
    </citation>
    <scope>NUCLEOTIDE SEQUENCE [LARGE SCALE GENOMIC DNA]</scope>
    <source>
        <strain evidence="2 3">AS_MEX2019</strain>
        <tissue evidence="2">Muscle</tissue>
    </source>
</reference>
<comment type="caution">
    <text evidence="2">The sequence shown here is derived from an EMBL/GenBank/DDBJ whole genome shotgun (WGS) entry which is preliminary data.</text>
</comment>
<gene>
    <name evidence="2" type="ORF">AMECASPLE_026172</name>
</gene>
<evidence type="ECO:0000313" key="3">
    <source>
        <dbReference type="Proteomes" id="UP001469553"/>
    </source>
</evidence>
<keyword evidence="3" id="KW-1185">Reference proteome</keyword>
<dbReference type="Proteomes" id="UP001469553">
    <property type="component" value="Unassembled WGS sequence"/>
</dbReference>
<dbReference type="EMBL" id="JAHRIP010087287">
    <property type="protein sequence ID" value="MEQ2315813.1"/>
    <property type="molecule type" value="Genomic_DNA"/>
</dbReference>
<keyword evidence="1" id="KW-0472">Membrane</keyword>
<evidence type="ECO:0000313" key="2">
    <source>
        <dbReference type="EMBL" id="MEQ2315813.1"/>
    </source>
</evidence>
<keyword evidence="1" id="KW-0812">Transmembrane</keyword>
<organism evidence="2 3">
    <name type="scientific">Ameca splendens</name>
    <dbReference type="NCBI Taxonomy" id="208324"/>
    <lineage>
        <taxon>Eukaryota</taxon>
        <taxon>Metazoa</taxon>
        <taxon>Chordata</taxon>
        <taxon>Craniata</taxon>
        <taxon>Vertebrata</taxon>
        <taxon>Euteleostomi</taxon>
        <taxon>Actinopterygii</taxon>
        <taxon>Neopterygii</taxon>
        <taxon>Teleostei</taxon>
        <taxon>Neoteleostei</taxon>
        <taxon>Acanthomorphata</taxon>
        <taxon>Ovalentaria</taxon>
        <taxon>Atherinomorphae</taxon>
        <taxon>Cyprinodontiformes</taxon>
        <taxon>Goodeidae</taxon>
        <taxon>Ameca</taxon>
    </lineage>
</organism>